<dbReference type="AlphaFoldDB" id="A0A7J0BWY4"/>
<keyword evidence="3" id="KW-1185">Reference proteome</keyword>
<sequence length="161" mass="17534">MAGGITFTIRPQGLDAIEARLGRLLAAGNDLRSAMDEIGSQVLQRTQRRFEEQQGPDGTDWPELSPVTVRKRGDTGPILRITGHLYGSLEYKAQPDAVEIGSNWPYARIHQLGAAQGSSGRTRRNGPIPWGDIPARPYLGLSDDDAADVQDIIFHYLAGAL</sequence>
<proteinExistence type="predicted"/>
<dbReference type="RefSeq" id="WP_174410321.1">
    <property type="nucleotide sequence ID" value="NZ_BLVP01000009.1"/>
</dbReference>
<reference evidence="2 3" key="1">
    <citation type="submission" date="2020-05" db="EMBL/GenBank/DDBJ databases">
        <title>Draft genome sequence of Desulfovibrio psychrotolerans JS1T.</title>
        <authorList>
            <person name="Ueno A."/>
            <person name="Tamazawa S."/>
            <person name="Tamamura S."/>
            <person name="Murakami T."/>
            <person name="Kiyama T."/>
            <person name="Inomata H."/>
            <person name="Amano Y."/>
            <person name="Miyakawa K."/>
            <person name="Tamaki H."/>
            <person name="Naganuma T."/>
            <person name="Kaneko K."/>
        </authorList>
    </citation>
    <scope>NUCLEOTIDE SEQUENCE [LARGE SCALE GENOMIC DNA]</scope>
    <source>
        <strain evidence="2 3">JS1</strain>
    </source>
</reference>
<dbReference type="InterPro" id="IPR006522">
    <property type="entry name" value="Phage_virion_morphogenesis"/>
</dbReference>
<dbReference type="Proteomes" id="UP000503820">
    <property type="component" value="Unassembled WGS sequence"/>
</dbReference>
<dbReference type="NCBIfam" id="TIGR01635">
    <property type="entry name" value="tail_comp_S"/>
    <property type="match status" value="1"/>
</dbReference>
<feature type="region of interest" description="Disordered" evidence="1">
    <location>
        <begin position="46"/>
        <end position="69"/>
    </location>
</feature>
<organism evidence="2 3">
    <name type="scientific">Desulfovibrio psychrotolerans</name>
    <dbReference type="NCBI Taxonomy" id="415242"/>
    <lineage>
        <taxon>Bacteria</taxon>
        <taxon>Pseudomonadati</taxon>
        <taxon>Thermodesulfobacteriota</taxon>
        <taxon>Desulfovibrionia</taxon>
        <taxon>Desulfovibrionales</taxon>
        <taxon>Desulfovibrionaceae</taxon>
        <taxon>Desulfovibrio</taxon>
    </lineage>
</organism>
<dbReference type="Pfam" id="PF05069">
    <property type="entry name" value="Phage_tail_S"/>
    <property type="match status" value="1"/>
</dbReference>
<gene>
    <name evidence="2" type="ORF">DSM19430T_23650</name>
</gene>
<name>A0A7J0BWY4_9BACT</name>
<comment type="caution">
    <text evidence="2">The sequence shown here is derived from an EMBL/GenBank/DDBJ whole genome shotgun (WGS) entry which is preliminary data.</text>
</comment>
<accession>A0A7J0BWY4</accession>
<evidence type="ECO:0000256" key="1">
    <source>
        <dbReference type="SAM" id="MobiDB-lite"/>
    </source>
</evidence>
<protein>
    <submittedName>
        <fullName evidence="2">Virion morphogenesis protein</fullName>
    </submittedName>
</protein>
<evidence type="ECO:0000313" key="2">
    <source>
        <dbReference type="EMBL" id="GFM37681.1"/>
    </source>
</evidence>
<dbReference type="EMBL" id="BLVP01000009">
    <property type="protein sequence ID" value="GFM37681.1"/>
    <property type="molecule type" value="Genomic_DNA"/>
</dbReference>
<evidence type="ECO:0000313" key="3">
    <source>
        <dbReference type="Proteomes" id="UP000503820"/>
    </source>
</evidence>